<feature type="domain" description="PHD-type" evidence="18">
    <location>
        <begin position="1572"/>
        <end position="1689"/>
    </location>
</feature>
<dbReference type="EMBL" id="JBDFQZ010000010">
    <property type="protein sequence ID" value="KAK9683554.1"/>
    <property type="molecule type" value="Genomic_DNA"/>
</dbReference>
<organism evidence="19 20">
    <name type="scientific">Saponaria officinalis</name>
    <name type="common">Common soapwort</name>
    <name type="synonym">Lychnis saponaria</name>
    <dbReference type="NCBI Taxonomy" id="3572"/>
    <lineage>
        <taxon>Eukaryota</taxon>
        <taxon>Viridiplantae</taxon>
        <taxon>Streptophyta</taxon>
        <taxon>Embryophyta</taxon>
        <taxon>Tracheophyta</taxon>
        <taxon>Spermatophyta</taxon>
        <taxon>Magnoliopsida</taxon>
        <taxon>eudicotyledons</taxon>
        <taxon>Gunneridae</taxon>
        <taxon>Pentapetalae</taxon>
        <taxon>Caryophyllales</taxon>
        <taxon>Caryophyllaceae</taxon>
        <taxon>Caryophylleae</taxon>
        <taxon>Saponaria</taxon>
    </lineage>
</organism>
<feature type="region of interest" description="Disordered" evidence="14">
    <location>
        <begin position="704"/>
        <end position="738"/>
    </location>
</feature>
<dbReference type="SMART" id="SM00317">
    <property type="entry name" value="SET"/>
    <property type="match status" value="1"/>
</dbReference>
<dbReference type="Gene3D" id="2.170.270.10">
    <property type="entry name" value="SET domain"/>
    <property type="match status" value="1"/>
</dbReference>
<feature type="compositionally biased region" description="Basic and acidic residues" evidence="14">
    <location>
        <begin position="517"/>
        <end position="531"/>
    </location>
</feature>
<dbReference type="Pfam" id="PF13831">
    <property type="entry name" value="PHD_2"/>
    <property type="match status" value="1"/>
</dbReference>
<keyword evidence="7 13" id="KW-0863">Zinc-finger</keyword>
<evidence type="ECO:0000256" key="8">
    <source>
        <dbReference type="ARBA" id="ARBA00022833"/>
    </source>
</evidence>
<dbReference type="CDD" id="cd15571">
    <property type="entry name" value="ePHD"/>
    <property type="match status" value="1"/>
</dbReference>
<evidence type="ECO:0000256" key="9">
    <source>
        <dbReference type="ARBA" id="ARBA00022853"/>
    </source>
</evidence>
<comment type="caution">
    <text evidence="19">The sequence shown here is derived from an EMBL/GenBank/DDBJ whole genome shotgun (WGS) entry which is preliminary data.</text>
</comment>
<feature type="compositionally biased region" description="Basic and acidic residues" evidence="14">
    <location>
        <begin position="1170"/>
        <end position="1181"/>
    </location>
</feature>
<evidence type="ECO:0000256" key="10">
    <source>
        <dbReference type="ARBA" id="ARBA00023015"/>
    </source>
</evidence>
<dbReference type="SMART" id="SM00508">
    <property type="entry name" value="PostSET"/>
    <property type="match status" value="1"/>
</dbReference>
<dbReference type="GO" id="GO:0042800">
    <property type="term" value="F:histone H3K4 methyltransferase activity"/>
    <property type="evidence" value="ECO:0007669"/>
    <property type="project" value="TreeGrafter"/>
</dbReference>
<dbReference type="PROSITE" id="PS51805">
    <property type="entry name" value="EPHD"/>
    <property type="match status" value="1"/>
</dbReference>
<keyword evidence="2" id="KW-0489">Methyltransferase</keyword>
<dbReference type="PROSITE" id="PS50280">
    <property type="entry name" value="SET"/>
    <property type="match status" value="1"/>
</dbReference>
<dbReference type="Proteomes" id="UP001443914">
    <property type="component" value="Unassembled WGS sequence"/>
</dbReference>
<keyword evidence="20" id="KW-1185">Reference proteome</keyword>
<evidence type="ECO:0000256" key="1">
    <source>
        <dbReference type="ARBA" id="ARBA00004123"/>
    </source>
</evidence>
<sequence length="1939" mass="212021">MLNFGSSKQANPESGNSYLSLLSGPPSLLQYDFPLQSSLKLSTIASGSYPDQPALRNVTGMGKWPLLHDNGNLNVRDAGEAHPVFPCRSPVSANDGNSGNICVDFDCRRVFVNRTDYRNDSGRSTLLLQSGLTCSPSSSRNGEFLALTNAAVLEASLQTSSSKFTKQPSFVSGCPRVFCMGACGDLLVSNTGLFGIFCSCHGMRMSILKFCEHSGLFNVNPGYAVHMESGECIAQWRKVYLQKFKITIPEDHKGWDWPEGILPISRLASNKTVTERRKVFDLSSLFTSSAESVMSTQPCENVSNSRALSNKECVTQVSKDVHQVYGRGQCTTQMSSTGISGRCLTGSEATWKENSQNISDSSYFNFNVHRSSENLLGSAIQTSQSIGSENHSILKVNTAVRRSSCPSSIELKLGQPSHPSLQSTSTSALIPHSSDVRAAASQEKLTSKKGNLKVTETSGQYSHHHSAYKWGNSKEQIRPGLPDNSASTANGEGIVFHKRINKVIIDSHPIIPSALRHQSDVKRSSPDDHIWCGHRPIRPSDTSNLASRKKKNRTAGATDGNNDVNFASGSSYKLYPKQMENFNFVTGNDSHPIVSRVTAKEICSVGMPSPLSGVSSASAYTGDKFSLQSYPDRNRFANGPKTLSIGSGAKPTLQTVSNSLTSLTKVLPPGYGTFFNKGVDATNPHMSVDRMRVLTLKHMKQFANENPENGPLGLLNQEPRTNTDRRQQSKNFTISDPGVSDCLLRGPLEGQGDRHCLHGGHNTPTFLSDIGHDKGTNSLEIVGASSRKTTADNQGCDPQPEQRGQNKSCNCTVLQRGFQGPITDKTTDVCNCTVQMTCANRECHPKVSVLTNAIQKQISTATIGTTKLSGTIFPDDSAPIETDKLVDCHQKGKEQMHCKLNSFSSQWRDVPPRTATGGKRRCLDAPTHLSGTRAESVALFKRFSANGIAKSNQVADPSKGEEFSTSSGCSIPAVTEAESVAPFNKLSAKGIARSNQVADLSKEKEVSISSGCSVPAITEASSEVNKIDSCTLSGGSAGYVNDQVVDQGSAIMRSCSSADTNDSVRSSQPVSNTELMCTETVSPIMAYHGQKDEFRQMNLKSNELSNLCVSGAILAEKQKPVPAGTDVDHLTRVSEGVQVLNGDSNGRNLKKRRSTLCQVKLLSRKRDPHCQRDFVGGEHNGRSSLNGSDESIDIPGGTTVKRLKMNNFDDALKKQVESTKDLKGIWLSRPNSDETERCNLKSSIKAKPVACGKYGIICDQELDIDQLKPPKIVPLSQVLKVAKRCTEFGKESEVLLGTKMKSFRFSEGNTWSDVSLKTQTVQGSQCDKVLACNDGDSDASIHEALQMQSRGDEISADDLSTPDEVGASGLKINPIMSLPPPSQSKTKETRMRNLYELSMRGNKFISADLSLSQNLLCAPPKRNASVDAGESDGAECRAYGARRSFERRHCHPLILGGDALCCVCGISNKDDFNCLLECGHCLIRIHQACYGISRAPKGEWLCRPCRTSSKDVVCVLCGYGGGAMTRAFGSRNVVKTLLKAWNIRTESHIVIIGSAEPFNAEGECRNVESSTTQSYPLKPVVHNCIIAGLFNSKVKQWIHMVCGLWTPGTRCPNVDTMSAFDVSGVYYPNTYVVCYICKRSGGSCIKCRVETCCAHFHPWCAHQKGLLQSEVEGVDSDKVGFYGRCLQHASYTSSILEDDIDVNTTVSDSGQDQQPTCARTEAYQGKNQEGRWPMSSHQRNGKDGCLVTQVQLDAWLYINRYKLNMRRKSCPPILDVEHDYRKEYAQFKAAKGWKRLVVYKSGIHALGLYTSQFIPRGAMVVEYIGEIVGQRVADKRETEYLAGGKLQYKSACYFFRIDKEQIIDATCKGGIARFVNHSCQPNCIAKVITIRSQKKVVFFAQKDICPGEEITYDYHFSHEDEGKKIPCFCNSKNCRRYLN</sequence>
<evidence type="ECO:0000259" key="15">
    <source>
        <dbReference type="PROSITE" id="PS50016"/>
    </source>
</evidence>
<evidence type="ECO:0000256" key="3">
    <source>
        <dbReference type="ARBA" id="ARBA00022679"/>
    </source>
</evidence>
<feature type="region of interest" description="Disordered" evidence="14">
    <location>
        <begin position="516"/>
        <end position="562"/>
    </location>
</feature>
<evidence type="ECO:0000259" key="16">
    <source>
        <dbReference type="PROSITE" id="PS50280"/>
    </source>
</evidence>
<dbReference type="CDD" id="cd10518">
    <property type="entry name" value="SET_SETD1-like"/>
    <property type="match status" value="1"/>
</dbReference>
<evidence type="ECO:0000313" key="20">
    <source>
        <dbReference type="Proteomes" id="UP001443914"/>
    </source>
</evidence>
<evidence type="ECO:0000256" key="6">
    <source>
        <dbReference type="ARBA" id="ARBA00022737"/>
    </source>
</evidence>
<keyword evidence="12" id="KW-0539">Nucleus</keyword>
<proteinExistence type="predicted"/>
<evidence type="ECO:0000256" key="4">
    <source>
        <dbReference type="ARBA" id="ARBA00022691"/>
    </source>
</evidence>
<feature type="region of interest" description="Disordered" evidence="14">
    <location>
        <begin position="1170"/>
        <end position="1193"/>
    </location>
</feature>
<evidence type="ECO:0000256" key="11">
    <source>
        <dbReference type="ARBA" id="ARBA00023163"/>
    </source>
</evidence>
<feature type="domain" description="PHD-type" evidence="15">
    <location>
        <begin position="1458"/>
        <end position="1508"/>
    </location>
</feature>
<dbReference type="Pfam" id="PF16135">
    <property type="entry name" value="TDBD"/>
    <property type="match status" value="1"/>
</dbReference>
<evidence type="ECO:0000256" key="12">
    <source>
        <dbReference type="ARBA" id="ARBA00023242"/>
    </source>
</evidence>
<keyword evidence="4" id="KW-0949">S-adenosyl-L-methionine</keyword>
<keyword evidence="6" id="KW-0677">Repeat</keyword>
<keyword evidence="11" id="KW-0804">Transcription</keyword>
<dbReference type="PROSITE" id="PS50868">
    <property type="entry name" value="POST_SET"/>
    <property type="match status" value="1"/>
</dbReference>
<feature type="domain" description="SET" evidence="16">
    <location>
        <begin position="1794"/>
        <end position="1915"/>
    </location>
</feature>
<dbReference type="InterPro" id="IPR046341">
    <property type="entry name" value="SET_dom_sf"/>
</dbReference>
<dbReference type="InterPro" id="IPR034732">
    <property type="entry name" value="EPHD"/>
</dbReference>
<keyword evidence="9" id="KW-0156">Chromatin regulator</keyword>
<dbReference type="InterPro" id="IPR032308">
    <property type="entry name" value="TDBD"/>
</dbReference>
<keyword evidence="8" id="KW-0862">Zinc</keyword>
<dbReference type="InterPro" id="IPR003616">
    <property type="entry name" value="Post-SET_dom"/>
</dbReference>
<dbReference type="InterPro" id="IPR001965">
    <property type="entry name" value="Znf_PHD"/>
</dbReference>
<evidence type="ECO:0000313" key="19">
    <source>
        <dbReference type="EMBL" id="KAK9683554.1"/>
    </source>
</evidence>
<accession>A0AAW1I4Z7</accession>
<keyword evidence="5" id="KW-0479">Metal-binding</keyword>
<protein>
    <submittedName>
        <fullName evidence="19">Uncharacterized protein</fullName>
    </submittedName>
</protein>
<dbReference type="InterPro" id="IPR019787">
    <property type="entry name" value="Znf_PHD-finger"/>
</dbReference>
<reference evidence="19 20" key="1">
    <citation type="submission" date="2024-03" db="EMBL/GenBank/DDBJ databases">
        <title>WGS assembly of Saponaria officinalis var. Norfolk2.</title>
        <authorList>
            <person name="Jenkins J."/>
            <person name="Shu S."/>
            <person name="Grimwood J."/>
            <person name="Barry K."/>
            <person name="Goodstein D."/>
            <person name="Schmutz J."/>
            <person name="Leebens-Mack J."/>
            <person name="Osbourn A."/>
        </authorList>
    </citation>
    <scope>NUCLEOTIDE SEQUENCE [LARGE SCALE GENOMIC DNA]</scope>
    <source>
        <strain evidence="20">cv. Norfolk2</strain>
        <strain evidence="19">JIC</strain>
        <tissue evidence="19">Leaf</tissue>
    </source>
</reference>
<evidence type="ECO:0000256" key="14">
    <source>
        <dbReference type="SAM" id="MobiDB-lite"/>
    </source>
</evidence>
<dbReference type="InterPro" id="IPR011011">
    <property type="entry name" value="Znf_FYVE_PHD"/>
</dbReference>
<keyword evidence="3" id="KW-0808">Transferase</keyword>
<keyword evidence="10" id="KW-0805">Transcription regulation</keyword>
<dbReference type="GO" id="GO:0035097">
    <property type="term" value="C:histone methyltransferase complex"/>
    <property type="evidence" value="ECO:0007669"/>
    <property type="project" value="TreeGrafter"/>
</dbReference>
<dbReference type="GO" id="GO:0032259">
    <property type="term" value="P:methylation"/>
    <property type="evidence" value="ECO:0007669"/>
    <property type="project" value="UniProtKB-KW"/>
</dbReference>
<dbReference type="PANTHER" id="PTHR45838">
    <property type="entry name" value="HISTONE-LYSINE-N-METHYLTRANSFERASE 2 KMT2 FAMILY MEMBER"/>
    <property type="match status" value="1"/>
</dbReference>
<evidence type="ECO:0000256" key="2">
    <source>
        <dbReference type="ARBA" id="ARBA00022603"/>
    </source>
</evidence>
<evidence type="ECO:0000256" key="5">
    <source>
        <dbReference type="ARBA" id="ARBA00022723"/>
    </source>
</evidence>
<dbReference type="GO" id="GO:0008270">
    <property type="term" value="F:zinc ion binding"/>
    <property type="evidence" value="ECO:0007669"/>
    <property type="project" value="UniProtKB-KW"/>
</dbReference>
<gene>
    <name evidence="19" type="ORF">RND81_10G149400</name>
</gene>
<dbReference type="SUPFAM" id="SSF82199">
    <property type="entry name" value="SET domain"/>
    <property type="match status" value="1"/>
</dbReference>
<dbReference type="PANTHER" id="PTHR45838:SF4">
    <property type="entry name" value="HISTONE-LYSINE N-METHYLTRANSFERASE TRITHORAX"/>
    <property type="match status" value="1"/>
</dbReference>
<evidence type="ECO:0000259" key="17">
    <source>
        <dbReference type="PROSITE" id="PS50868"/>
    </source>
</evidence>
<comment type="subcellular location">
    <subcellularLocation>
        <location evidence="1">Nucleus</location>
    </subcellularLocation>
</comment>
<name>A0AAW1I4Z7_SAPOF</name>
<dbReference type="InterPro" id="IPR001214">
    <property type="entry name" value="SET_dom"/>
</dbReference>
<dbReference type="EMBL" id="JBDFQZ010000010">
    <property type="protein sequence ID" value="KAK9683549.1"/>
    <property type="molecule type" value="Genomic_DNA"/>
</dbReference>
<feature type="region of interest" description="Disordered" evidence="14">
    <location>
        <begin position="786"/>
        <end position="805"/>
    </location>
</feature>
<dbReference type="InterPro" id="IPR013083">
    <property type="entry name" value="Znf_RING/FYVE/PHD"/>
</dbReference>
<evidence type="ECO:0000256" key="13">
    <source>
        <dbReference type="PROSITE-ProRule" id="PRU00146"/>
    </source>
</evidence>
<dbReference type="EMBL" id="JBDFQZ010000010">
    <property type="protein sequence ID" value="KAK9683553.1"/>
    <property type="molecule type" value="Genomic_DNA"/>
</dbReference>
<dbReference type="Gene3D" id="3.30.40.10">
    <property type="entry name" value="Zinc/RING finger domain, C3HC4 (zinc finger)"/>
    <property type="match status" value="2"/>
</dbReference>
<evidence type="ECO:0000256" key="7">
    <source>
        <dbReference type="ARBA" id="ARBA00022771"/>
    </source>
</evidence>
<feature type="domain" description="Post-SET" evidence="17">
    <location>
        <begin position="1923"/>
        <end position="1939"/>
    </location>
</feature>
<dbReference type="Pfam" id="PF00856">
    <property type="entry name" value="SET"/>
    <property type="match status" value="1"/>
</dbReference>
<dbReference type="GO" id="GO:0045893">
    <property type="term" value="P:positive regulation of DNA-templated transcription"/>
    <property type="evidence" value="ECO:0007669"/>
    <property type="project" value="TreeGrafter"/>
</dbReference>
<dbReference type="Pfam" id="PF13832">
    <property type="entry name" value="zf-HC5HC2H_2"/>
    <property type="match status" value="1"/>
</dbReference>
<dbReference type="EMBL" id="JBDFQZ010000010">
    <property type="protein sequence ID" value="KAK9683552.1"/>
    <property type="molecule type" value="Genomic_DNA"/>
</dbReference>
<evidence type="ECO:0000259" key="18">
    <source>
        <dbReference type="PROSITE" id="PS51805"/>
    </source>
</evidence>
<dbReference type="SMART" id="SM00249">
    <property type="entry name" value="PHD"/>
    <property type="match status" value="2"/>
</dbReference>
<dbReference type="PROSITE" id="PS50016">
    <property type="entry name" value="ZF_PHD_2"/>
    <property type="match status" value="1"/>
</dbReference>
<dbReference type="SUPFAM" id="SSF57903">
    <property type="entry name" value="FYVE/PHD zinc finger"/>
    <property type="match status" value="1"/>
</dbReference>